<dbReference type="AlphaFoldDB" id="A0A1F5SH52"/>
<dbReference type="Proteomes" id="UP000178367">
    <property type="component" value="Unassembled WGS sequence"/>
</dbReference>
<comment type="caution">
    <text evidence="1">The sequence shown here is derived from an EMBL/GenBank/DDBJ whole genome shotgun (WGS) entry which is preliminary data.</text>
</comment>
<dbReference type="Pfam" id="PF12675">
    <property type="entry name" value="DUF3795"/>
    <property type="match status" value="1"/>
</dbReference>
<dbReference type="STRING" id="1797994.A2227_05620"/>
<evidence type="ECO:0000313" key="1">
    <source>
        <dbReference type="EMBL" id="OGF25952.1"/>
    </source>
</evidence>
<dbReference type="InterPro" id="IPR024227">
    <property type="entry name" value="DUF3795"/>
</dbReference>
<organism evidence="1 2">
    <name type="scientific">Candidatus Falkowbacteria bacterium RIFOXYA2_FULL_47_19</name>
    <dbReference type="NCBI Taxonomy" id="1797994"/>
    <lineage>
        <taxon>Bacteria</taxon>
        <taxon>Candidatus Falkowiibacteriota</taxon>
    </lineage>
</organism>
<evidence type="ECO:0008006" key="3">
    <source>
        <dbReference type="Google" id="ProtNLM"/>
    </source>
</evidence>
<proteinExistence type="predicted"/>
<evidence type="ECO:0000313" key="2">
    <source>
        <dbReference type="Proteomes" id="UP000178367"/>
    </source>
</evidence>
<sequence length="115" mass="13110">MLEVKNDPSLVAFCGLYCGACKKYLTEKCPGCVKNEKASWCQVRVCCLEHGYKSCAECKEFDNVFDCAKFNNFFSKLFGFIFRSDRGACIARIKEIGLEAFAREMAEKKMQTIKK</sequence>
<dbReference type="EMBL" id="MFGB01000018">
    <property type="protein sequence ID" value="OGF25952.1"/>
    <property type="molecule type" value="Genomic_DNA"/>
</dbReference>
<accession>A0A1F5SH52</accession>
<gene>
    <name evidence="1" type="ORF">A2227_05620</name>
</gene>
<protein>
    <recommendedName>
        <fullName evidence="3">DUF3795 domain-containing protein</fullName>
    </recommendedName>
</protein>
<name>A0A1F5SH52_9BACT</name>
<reference evidence="1 2" key="1">
    <citation type="journal article" date="2016" name="Nat. Commun.">
        <title>Thousands of microbial genomes shed light on interconnected biogeochemical processes in an aquifer system.</title>
        <authorList>
            <person name="Anantharaman K."/>
            <person name="Brown C.T."/>
            <person name="Hug L.A."/>
            <person name="Sharon I."/>
            <person name="Castelle C.J."/>
            <person name="Probst A.J."/>
            <person name="Thomas B.C."/>
            <person name="Singh A."/>
            <person name="Wilkins M.J."/>
            <person name="Karaoz U."/>
            <person name="Brodie E.L."/>
            <person name="Williams K.H."/>
            <person name="Hubbard S.S."/>
            <person name="Banfield J.F."/>
        </authorList>
    </citation>
    <scope>NUCLEOTIDE SEQUENCE [LARGE SCALE GENOMIC DNA]</scope>
</reference>